<evidence type="ECO:0000256" key="3">
    <source>
        <dbReference type="ARBA" id="ARBA00023163"/>
    </source>
</evidence>
<dbReference type="PANTHER" id="PTHR43280:SF2">
    <property type="entry name" value="HTH-TYPE TRANSCRIPTIONAL REGULATOR EXSA"/>
    <property type="match status" value="1"/>
</dbReference>
<dbReference type="SUPFAM" id="SSF46689">
    <property type="entry name" value="Homeodomain-like"/>
    <property type="match status" value="2"/>
</dbReference>
<dbReference type="InterPro" id="IPR009057">
    <property type="entry name" value="Homeodomain-like_sf"/>
</dbReference>
<proteinExistence type="predicted"/>
<keyword evidence="1" id="KW-0805">Transcription regulation</keyword>
<keyword evidence="3" id="KW-0804">Transcription</keyword>
<evidence type="ECO:0000256" key="1">
    <source>
        <dbReference type="ARBA" id="ARBA00023015"/>
    </source>
</evidence>
<dbReference type="EMBL" id="JBHTJZ010000014">
    <property type="protein sequence ID" value="MFD0960179.1"/>
    <property type="molecule type" value="Genomic_DNA"/>
</dbReference>
<keyword evidence="6" id="KW-1185">Reference proteome</keyword>
<dbReference type="Gene3D" id="1.10.10.60">
    <property type="entry name" value="Homeodomain-like"/>
    <property type="match status" value="2"/>
</dbReference>
<dbReference type="Proteomes" id="UP001596989">
    <property type="component" value="Unassembled WGS sequence"/>
</dbReference>
<evidence type="ECO:0000256" key="2">
    <source>
        <dbReference type="ARBA" id="ARBA00023125"/>
    </source>
</evidence>
<keyword evidence="2" id="KW-0238">DNA-binding</keyword>
<evidence type="ECO:0000313" key="6">
    <source>
        <dbReference type="Proteomes" id="UP001596989"/>
    </source>
</evidence>
<reference evidence="6" key="1">
    <citation type="journal article" date="2019" name="Int. J. Syst. Evol. Microbiol.">
        <title>The Global Catalogue of Microorganisms (GCM) 10K type strain sequencing project: providing services to taxonomists for standard genome sequencing and annotation.</title>
        <authorList>
            <consortium name="The Broad Institute Genomics Platform"/>
            <consortium name="The Broad Institute Genome Sequencing Center for Infectious Disease"/>
            <person name="Wu L."/>
            <person name="Ma J."/>
        </authorList>
    </citation>
    <scope>NUCLEOTIDE SEQUENCE [LARGE SCALE GENOMIC DNA]</scope>
    <source>
        <strain evidence="6">CCUG 59129</strain>
    </source>
</reference>
<evidence type="ECO:0000259" key="4">
    <source>
        <dbReference type="PROSITE" id="PS01124"/>
    </source>
</evidence>
<dbReference type="PROSITE" id="PS00041">
    <property type="entry name" value="HTH_ARAC_FAMILY_1"/>
    <property type="match status" value="1"/>
</dbReference>
<feature type="domain" description="HTH araC/xylS-type" evidence="4">
    <location>
        <begin position="163"/>
        <end position="261"/>
    </location>
</feature>
<dbReference type="Pfam" id="PF12833">
    <property type="entry name" value="HTH_18"/>
    <property type="match status" value="1"/>
</dbReference>
<name>A0ABW3HRJ3_9BACL</name>
<dbReference type="InterPro" id="IPR018062">
    <property type="entry name" value="HTH_AraC-typ_CS"/>
</dbReference>
<dbReference type="PROSITE" id="PS01124">
    <property type="entry name" value="HTH_ARAC_FAMILY_2"/>
    <property type="match status" value="1"/>
</dbReference>
<comment type="caution">
    <text evidence="5">The sequence shown here is derived from an EMBL/GenBank/DDBJ whole genome shotgun (WGS) entry which is preliminary data.</text>
</comment>
<organism evidence="5 6">
    <name type="scientific">Paenibacillus chungangensis</name>
    <dbReference type="NCBI Taxonomy" id="696535"/>
    <lineage>
        <taxon>Bacteria</taxon>
        <taxon>Bacillati</taxon>
        <taxon>Bacillota</taxon>
        <taxon>Bacilli</taxon>
        <taxon>Bacillales</taxon>
        <taxon>Paenibacillaceae</taxon>
        <taxon>Paenibacillus</taxon>
    </lineage>
</organism>
<dbReference type="InterPro" id="IPR018060">
    <property type="entry name" value="HTH_AraC"/>
</dbReference>
<gene>
    <name evidence="5" type="ORF">ACFQ2I_12335</name>
</gene>
<dbReference type="PANTHER" id="PTHR43280">
    <property type="entry name" value="ARAC-FAMILY TRANSCRIPTIONAL REGULATOR"/>
    <property type="match status" value="1"/>
</dbReference>
<sequence length="264" mass="30642">MLEHLLQVRLIRWYSTSVRRQFMLAEDTYDNWAILAADEGSFEYQVGEESGMAQFGDIVICPPGVKLERHARDRLSFLFLEFYWESDQEKPQTADIGLPYGKVSFHRIDRFTSIFSLIRDISDTDLQEHFVYKQHLLRDLLCLYAIERQDAMNPIVSKDSLVRAAVQQIHKRAFEALSLKSLADQAALSQSHFSRRFQADMGVSPIAYLTAIRMRKAQHLLINSDLTLEEIALQCGYQNGFYLSRVFKNHYGTSPSAFRQNYRI</sequence>
<dbReference type="SMART" id="SM00342">
    <property type="entry name" value="HTH_ARAC"/>
    <property type="match status" value="1"/>
</dbReference>
<evidence type="ECO:0000313" key="5">
    <source>
        <dbReference type="EMBL" id="MFD0960179.1"/>
    </source>
</evidence>
<accession>A0ABW3HRJ3</accession>
<protein>
    <submittedName>
        <fullName evidence="5">AraC family transcriptional regulator</fullName>
    </submittedName>
</protein>
<dbReference type="RefSeq" id="WP_377564551.1">
    <property type="nucleotide sequence ID" value="NZ_JBHTJZ010000014.1"/>
</dbReference>